<dbReference type="RefSeq" id="WP_151186252.1">
    <property type="nucleotide sequence ID" value="NZ_CP043626.1"/>
</dbReference>
<dbReference type="OrthoDB" id="6999256at2"/>
<keyword evidence="4" id="KW-1185">Reference proteome</keyword>
<evidence type="ECO:0000256" key="1">
    <source>
        <dbReference type="SAM" id="SignalP"/>
    </source>
</evidence>
<dbReference type="Proteomes" id="UP000326659">
    <property type="component" value="Chromosome"/>
</dbReference>
<evidence type="ECO:0000259" key="2">
    <source>
        <dbReference type="Pfam" id="PF20616"/>
    </source>
</evidence>
<keyword evidence="1" id="KW-0732">Signal</keyword>
<evidence type="ECO:0000313" key="3">
    <source>
        <dbReference type="EMBL" id="QEY70399.1"/>
    </source>
</evidence>
<reference evidence="3 4" key="1">
    <citation type="submission" date="2019-09" db="EMBL/GenBank/DDBJ databases">
        <title>Prosopis cineraria nodule microbiome.</title>
        <authorList>
            <person name="Chaluvadi S.R."/>
            <person name="Ali R."/>
            <person name="Wang X."/>
        </authorList>
    </citation>
    <scope>NUCLEOTIDE SEQUENCE [LARGE SCALE GENOMIC DNA]</scope>
    <source>
        <strain evidence="3 4">BG1</strain>
    </source>
</reference>
<dbReference type="Pfam" id="PF20616">
    <property type="entry name" value="Caps_syn_GfcC_N"/>
    <property type="match status" value="1"/>
</dbReference>
<gene>
    <name evidence="3" type="ORF">F1C79_01270</name>
</gene>
<feature type="domain" description="Capsule biosynthesis GfcC-like N-terminal" evidence="2">
    <location>
        <begin position="37"/>
        <end position="142"/>
    </location>
</feature>
<dbReference type="EMBL" id="CP043626">
    <property type="protein sequence ID" value="QEY70399.1"/>
    <property type="molecule type" value="Genomic_DNA"/>
</dbReference>
<protein>
    <recommendedName>
        <fullName evidence="2">Capsule biosynthesis GfcC-like N-terminal domain-containing protein</fullName>
    </recommendedName>
</protein>
<organism evidence="3 4">
    <name type="scientific">Pseudomonas denitrificans</name>
    <dbReference type="NCBI Taxonomy" id="43306"/>
    <lineage>
        <taxon>Bacteria</taxon>
        <taxon>Pseudomonadati</taxon>
        <taxon>Pseudomonadota</taxon>
        <taxon>Gammaproteobacteria</taxon>
        <taxon>Pseudomonadales</taxon>
        <taxon>Pseudomonadaceae</taxon>
        <taxon>Halopseudomonas</taxon>
    </lineage>
</organism>
<dbReference type="KEGG" id="pden:F1C79_01270"/>
<dbReference type="Gene3D" id="3.10.560.10">
    <property type="entry name" value="Outer membrane lipoprotein wza domain like"/>
    <property type="match status" value="1"/>
</dbReference>
<sequence>MKFARLCCLAACFLASTTLLAASRIEVLGSLPSPGEKQIAEGLRLGQLLGQLQVDPLGYWLGASWQRQSLKQEQQRLKAGILFDLIQLQRLARLQDNPSLANAARQLNEQVSALPVTGRKIYPLDPLAVELNAAHSPKLLGGDRLIFPPRPDYLRIVGAVSQDCALPFVPLQQAYRYAQQCPALADADPDYL</sequence>
<dbReference type="AlphaFoldDB" id="A0A9X7MVQ3"/>
<dbReference type="InterPro" id="IPR046459">
    <property type="entry name" value="Caps_syn_GfcC_N"/>
</dbReference>
<accession>A0A9X7MVQ3</accession>
<name>A0A9X7MVQ3_PSEDE</name>
<proteinExistence type="predicted"/>
<dbReference type="Gene3D" id="3.10.20.700">
    <property type="match status" value="1"/>
</dbReference>
<evidence type="ECO:0000313" key="4">
    <source>
        <dbReference type="Proteomes" id="UP000326659"/>
    </source>
</evidence>
<feature type="signal peptide" evidence="1">
    <location>
        <begin position="1"/>
        <end position="21"/>
    </location>
</feature>
<feature type="chain" id="PRO_5040777194" description="Capsule biosynthesis GfcC-like N-terminal domain-containing protein" evidence="1">
    <location>
        <begin position="22"/>
        <end position="192"/>
    </location>
</feature>